<dbReference type="PANTHER" id="PTHR11008:SF32">
    <property type="entry name" value="CIRCADIAN CLOCK-CONTROLLED PROTEIN DAYWAKE-RELATED"/>
    <property type="match status" value="1"/>
</dbReference>
<organism evidence="5">
    <name type="scientific">Triatoma infestans</name>
    <name type="common">Assassin bug</name>
    <dbReference type="NCBI Taxonomy" id="30076"/>
    <lineage>
        <taxon>Eukaryota</taxon>
        <taxon>Metazoa</taxon>
        <taxon>Ecdysozoa</taxon>
        <taxon>Arthropoda</taxon>
        <taxon>Hexapoda</taxon>
        <taxon>Insecta</taxon>
        <taxon>Pterygota</taxon>
        <taxon>Neoptera</taxon>
        <taxon>Paraneoptera</taxon>
        <taxon>Hemiptera</taxon>
        <taxon>Heteroptera</taxon>
        <taxon>Panheteroptera</taxon>
        <taxon>Cimicomorpha</taxon>
        <taxon>Reduviidae</taxon>
        <taxon>Triatominae</taxon>
        <taxon>Triatoma</taxon>
    </lineage>
</organism>
<dbReference type="InterPro" id="IPR038606">
    <property type="entry name" value="To_sf"/>
</dbReference>
<evidence type="ECO:0000256" key="3">
    <source>
        <dbReference type="ARBA" id="ARBA00060902"/>
    </source>
</evidence>
<dbReference type="SMART" id="SM00700">
    <property type="entry name" value="JHBP"/>
    <property type="match status" value="1"/>
</dbReference>
<dbReference type="FunFam" id="3.15.10.30:FF:000001">
    <property type="entry name" value="Takeout-like protein 1"/>
    <property type="match status" value="1"/>
</dbReference>
<proteinExistence type="inferred from homology"/>
<dbReference type="EMBL" id="GEMB01002878">
    <property type="protein sequence ID" value="JAS00323.1"/>
    <property type="molecule type" value="Transcribed_RNA"/>
</dbReference>
<dbReference type="GO" id="GO:0007623">
    <property type="term" value="P:circadian rhythm"/>
    <property type="evidence" value="ECO:0007669"/>
    <property type="project" value="UniProtKB-ARBA"/>
</dbReference>
<feature type="signal peptide" evidence="4">
    <location>
        <begin position="1"/>
        <end position="27"/>
    </location>
</feature>
<comment type="similarity">
    <text evidence="3">Belongs to the TO family.</text>
</comment>
<dbReference type="GO" id="GO:0005615">
    <property type="term" value="C:extracellular space"/>
    <property type="evidence" value="ECO:0007669"/>
    <property type="project" value="TreeGrafter"/>
</dbReference>
<evidence type="ECO:0000256" key="2">
    <source>
        <dbReference type="ARBA" id="ARBA00023108"/>
    </source>
</evidence>
<sequence length="265" mass="29983">TFSTKIMMCSPLVFTTLVLLFVCSVYTAKKDPPVYQLPPYIKRACSRNDPNINKCVVEVGGPAIKVVAKGDPKYRIPQLDPLHIKELKVQQGTKQVGLELICSDCLLWGLQNTVFKAADVNWKDRKCRWDFTLDKMKVTGKYNVTGQVLLLPIVGSGDALINLENLKFSYIYEWSYQKKNNGYTYVILGNSSFPFEVSHMSIKLDNLFNGDPLLGGNMNRFLNEHWQEIMKDLGPAFSRSLAELITGILTNMARVVPFDIMFPDT</sequence>
<dbReference type="Pfam" id="PF06585">
    <property type="entry name" value="JHBP"/>
    <property type="match status" value="1"/>
</dbReference>
<evidence type="ECO:0000313" key="5">
    <source>
        <dbReference type="EMBL" id="JAS00323.1"/>
    </source>
</evidence>
<evidence type="ECO:0000256" key="4">
    <source>
        <dbReference type="SAM" id="SignalP"/>
    </source>
</evidence>
<name>A0A161M4I1_TRIIF</name>
<keyword evidence="1 4" id="KW-0732">Signal</keyword>
<feature type="chain" id="PRO_5007824155" evidence="4">
    <location>
        <begin position="28"/>
        <end position="265"/>
    </location>
</feature>
<protein>
    <submittedName>
        <fullName evidence="5">Protein takeout-like protein</fullName>
    </submittedName>
</protein>
<dbReference type="PANTHER" id="PTHR11008">
    <property type="entry name" value="PROTEIN TAKEOUT-LIKE PROTEIN"/>
    <property type="match status" value="1"/>
</dbReference>
<dbReference type="Gene3D" id="3.15.10.30">
    <property type="entry name" value="Haemolymph juvenile hormone binding protein"/>
    <property type="match status" value="1"/>
</dbReference>
<keyword evidence="2" id="KW-0090">Biological rhythms</keyword>
<feature type="non-terminal residue" evidence="5">
    <location>
        <position position="1"/>
    </location>
</feature>
<evidence type="ECO:0000256" key="1">
    <source>
        <dbReference type="ARBA" id="ARBA00022729"/>
    </source>
</evidence>
<reference evidence="5" key="1">
    <citation type="submission" date="2016-04" db="EMBL/GenBank/DDBJ databases">
        <authorList>
            <person name="Calderon-Fernandez G.M.Sr."/>
        </authorList>
    </citation>
    <scope>NUCLEOTIDE SEQUENCE</scope>
    <source>
        <strain evidence="5">Int1</strain>
        <tissue evidence="5">Integument</tissue>
    </source>
</reference>
<dbReference type="InterPro" id="IPR010562">
    <property type="entry name" value="Haemolymph_juvenile_hormone-bd"/>
</dbReference>
<accession>A0A161M4I1</accession>
<dbReference type="AlphaFoldDB" id="A0A161M4I1"/>
<reference evidence="5" key="2">
    <citation type="journal article" date="2017" name="J. Med. Entomol.">
        <title>Transcriptome Analysis of the Triatoma infestans (Hemiptera: Reduviidae) Integument.</title>
        <authorList>
            <person name="Calderon-Fernandez G.M."/>
            <person name="Moriconi D.E."/>
            <person name="Dulbecco A.B."/>
            <person name="Juarez M.P."/>
        </authorList>
    </citation>
    <scope>NUCLEOTIDE SEQUENCE</scope>
    <source>
        <strain evidence="5">Int1</strain>
        <tissue evidence="5">Integument</tissue>
    </source>
</reference>